<dbReference type="InterPro" id="IPR051548">
    <property type="entry name" value="Grx-like_ET"/>
</dbReference>
<evidence type="ECO:0000313" key="3">
    <source>
        <dbReference type="Proteomes" id="UP001597227"/>
    </source>
</evidence>
<proteinExistence type="predicted"/>
<dbReference type="PROSITE" id="PS51354">
    <property type="entry name" value="GLUTAREDOXIN_2"/>
    <property type="match status" value="1"/>
</dbReference>
<dbReference type="InterPro" id="IPR002109">
    <property type="entry name" value="Glutaredoxin"/>
</dbReference>
<accession>A0ABW4MKX1</accession>
<name>A0ABW4MKX1_9BACI</name>
<dbReference type="RefSeq" id="WP_388036847.1">
    <property type="nucleotide sequence ID" value="NZ_JBHUEK010000010.1"/>
</dbReference>
<protein>
    <submittedName>
        <fullName evidence="2">Glutaredoxin family protein</fullName>
    </submittedName>
</protein>
<dbReference type="PANTHER" id="PTHR34386:SF1">
    <property type="entry name" value="GLUTAREDOXIN-LIKE PROTEIN NRDH"/>
    <property type="match status" value="1"/>
</dbReference>
<evidence type="ECO:0000313" key="2">
    <source>
        <dbReference type="EMBL" id="MFD1778563.1"/>
    </source>
</evidence>
<organism evidence="2 3">
    <name type="scientific">Fredinandcohnia salidurans</name>
    <dbReference type="NCBI Taxonomy" id="2595041"/>
    <lineage>
        <taxon>Bacteria</taxon>
        <taxon>Bacillati</taxon>
        <taxon>Bacillota</taxon>
        <taxon>Bacilli</taxon>
        <taxon>Bacillales</taxon>
        <taxon>Bacillaceae</taxon>
        <taxon>Fredinandcohnia</taxon>
    </lineage>
</organism>
<keyword evidence="3" id="KW-1185">Reference proteome</keyword>
<dbReference type="Gene3D" id="3.40.30.10">
    <property type="entry name" value="Glutaredoxin"/>
    <property type="match status" value="1"/>
</dbReference>
<feature type="domain" description="Glutaredoxin" evidence="1">
    <location>
        <begin position="5"/>
        <end position="62"/>
    </location>
</feature>
<dbReference type="CDD" id="cd02976">
    <property type="entry name" value="NrdH"/>
    <property type="match status" value="1"/>
</dbReference>
<sequence length="80" mass="9062">MNKEVIVYTTNDCVECTFVKKVLTENGIPFDLRNIAENEVYQQEVERFGFLGVPVTVVGDRAVKGFTPELIELLEPLKKS</sequence>
<evidence type="ECO:0000259" key="1">
    <source>
        <dbReference type="Pfam" id="PF00462"/>
    </source>
</evidence>
<reference evidence="3" key="1">
    <citation type="journal article" date="2019" name="Int. J. Syst. Evol. Microbiol.">
        <title>The Global Catalogue of Microorganisms (GCM) 10K type strain sequencing project: providing services to taxonomists for standard genome sequencing and annotation.</title>
        <authorList>
            <consortium name="The Broad Institute Genomics Platform"/>
            <consortium name="The Broad Institute Genome Sequencing Center for Infectious Disease"/>
            <person name="Wu L."/>
            <person name="Ma J."/>
        </authorList>
    </citation>
    <scope>NUCLEOTIDE SEQUENCE [LARGE SCALE GENOMIC DNA]</scope>
    <source>
        <strain evidence="3">CCUG 15531</strain>
    </source>
</reference>
<dbReference type="InterPro" id="IPR036249">
    <property type="entry name" value="Thioredoxin-like_sf"/>
</dbReference>
<comment type="caution">
    <text evidence="2">The sequence shown here is derived from an EMBL/GenBank/DDBJ whole genome shotgun (WGS) entry which is preliminary data.</text>
</comment>
<dbReference type="Proteomes" id="UP001597227">
    <property type="component" value="Unassembled WGS sequence"/>
</dbReference>
<gene>
    <name evidence="2" type="ORF">ACFSFW_07775</name>
</gene>
<dbReference type="Pfam" id="PF00462">
    <property type="entry name" value="Glutaredoxin"/>
    <property type="match status" value="1"/>
</dbReference>
<dbReference type="SUPFAM" id="SSF52833">
    <property type="entry name" value="Thioredoxin-like"/>
    <property type="match status" value="1"/>
</dbReference>
<dbReference type="EMBL" id="JBHUEK010000010">
    <property type="protein sequence ID" value="MFD1778563.1"/>
    <property type="molecule type" value="Genomic_DNA"/>
</dbReference>
<dbReference type="PANTHER" id="PTHR34386">
    <property type="entry name" value="GLUTAREDOXIN"/>
    <property type="match status" value="1"/>
</dbReference>